<dbReference type="AlphaFoldDB" id="A0A8D4VQ03"/>
<gene>
    <name evidence="2" type="ORF">MoryE10_25360</name>
</gene>
<sequence length="105" mass="11817">MTAEPVINTRPPYYAVIFTSVRTEGDNDYAATAARVLELARQQPGFLGVENARSELGLSVSYWGSLEAIDAWREQIDHAQAKSKAGDWYSGYRVRICKVEQEYGR</sequence>
<proteinExistence type="predicted"/>
<dbReference type="RefSeq" id="WP_221047262.1">
    <property type="nucleotide sequence ID" value="NZ_AP019782.1"/>
</dbReference>
<dbReference type="PANTHER" id="PTHR37811">
    <property type="entry name" value="BLL5343 PROTEIN"/>
    <property type="match status" value="1"/>
</dbReference>
<evidence type="ECO:0000313" key="3">
    <source>
        <dbReference type="Proteomes" id="UP000824988"/>
    </source>
</evidence>
<dbReference type="Pfam" id="PF03992">
    <property type="entry name" value="ABM"/>
    <property type="match status" value="1"/>
</dbReference>
<keyword evidence="3" id="KW-1185">Reference proteome</keyword>
<dbReference type="EMBL" id="AP019782">
    <property type="protein sequence ID" value="BBL71930.1"/>
    <property type="molecule type" value="Genomic_DNA"/>
</dbReference>
<evidence type="ECO:0000313" key="2">
    <source>
        <dbReference type="EMBL" id="BBL71930.1"/>
    </source>
</evidence>
<dbReference type="InterPro" id="IPR007138">
    <property type="entry name" value="ABM_dom"/>
</dbReference>
<name>A0A8D4VQ03_9GAMM</name>
<dbReference type="KEGG" id="moz:MoryE10_25360"/>
<protein>
    <submittedName>
        <fullName evidence="2">Polysaccharide biosynthesis protein</fullName>
    </submittedName>
</protein>
<feature type="domain" description="ABM" evidence="1">
    <location>
        <begin position="12"/>
        <end position="81"/>
    </location>
</feature>
<dbReference type="InterPro" id="IPR052936">
    <property type="entry name" value="Jasmonate_Hydroxylase-like"/>
</dbReference>
<reference evidence="2" key="1">
    <citation type="submission" date="2019-06" db="EMBL/GenBank/DDBJ databases">
        <title>Complete genome sequence of Methylogaea oryzae strain JCM16910.</title>
        <authorList>
            <person name="Asakawa S."/>
        </authorList>
    </citation>
    <scope>NUCLEOTIDE SEQUENCE</scope>
    <source>
        <strain evidence="2">E10</strain>
    </source>
</reference>
<accession>A0A8D4VQ03</accession>
<dbReference type="Proteomes" id="UP000824988">
    <property type="component" value="Chromosome"/>
</dbReference>
<evidence type="ECO:0000259" key="1">
    <source>
        <dbReference type="Pfam" id="PF03992"/>
    </source>
</evidence>
<dbReference type="PANTHER" id="PTHR37811:SF2">
    <property type="entry name" value="ABM DOMAIN-CONTAINING PROTEIN"/>
    <property type="match status" value="1"/>
</dbReference>
<organism evidence="2 3">
    <name type="scientific">Methylogaea oryzae</name>
    <dbReference type="NCBI Taxonomy" id="1295382"/>
    <lineage>
        <taxon>Bacteria</taxon>
        <taxon>Pseudomonadati</taxon>
        <taxon>Pseudomonadota</taxon>
        <taxon>Gammaproteobacteria</taxon>
        <taxon>Methylococcales</taxon>
        <taxon>Methylococcaceae</taxon>
        <taxon>Methylogaea</taxon>
    </lineage>
</organism>